<dbReference type="GO" id="GO:0006355">
    <property type="term" value="P:regulation of DNA-templated transcription"/>
    <property type="evidence" value="ECO:0007669"/>
    <property type="project" value="InterPro"/>
</dbReference>
<name>A0A7W3TY87_9LACO</name>
<protein>
    <submittedName>
        <fullName evidence="2">Uncharacterized protein</fullName>
    </submittedName>
</protein>
<accession>A0A7W3TY87</accession>
<evidence type="ECO:0000313" key="2">
    <source>
        <dbReference type="EMBL" id="MBB1085417.1"/>
    </source>
</evidence>
<dbReference type="EMBL" id="JACIUZ010000036">
    <property type="protein sequence ID" value="MBB1063167.1"/>
    <property type="molecule type" value="Genomic_DNA"/>
</dbReference>
<evidence type="ECO:0000313" key="3">
    <source>
        <dbReference type="Proteomes" id="UP000518255"/>
    </source>
</evidence>
<reference evidence="3 4" key="1">
    <citation type="submission" date="2020-07" db="EMBL/GenBank/DDBJ databases">
        <title>Description of Limosilactobacillus balticus sp. nov., Limosilactobacillus agrestis sp. nov., Limosilactobacillus albertensis sp. nov., Limosilactobacillus rudii sp. nov., Limosilactobacillus fastidiosus sp. nov., five novel Limosilactobacillus species isolated from the vertebrate gastrointestinal tract, and proposal of 6 subspecies of Limosilactobacillus reuteri adapted to the gastrointestinal tract of specific vertebrate hosts.</title>
        <authorList>
            <person name="Li F."/>
            <person name="Cheng C."/>
            <person name="Zheng J."/>
            <person name="Quevedo R.M."/>
            <person name="Li J."/>
            <person name="Roos S."/>
            <person name="Gaenzle M.G."/>
            <person name="Walter J."/>
        </authorList>
    </citation>
    <scope>NUCLEOTIDE SEQUENCE [LARGE SCALE GENOMIC DNA]</scope>
    <source>
        <strain evidence="2 3">WF-MA3-C</strain>
        <strain evidence="1 4">WF-MO7-1</strain>
    </source>
</reference>
<proteinExistence type="predicted"/>
<evidence type="ECO:0000313" key="4">
    <source>
        <dbReference type="Proteomes" id="UP000544052"/>
    </source>
</evidence>
<dbReference type="Proteomes" id="UP000518255">
    <property type="component" value="Unassembled WGS sequence"/>
</dbReference>
<dbReference type="Proteomes" id="UP000544052">
    <property type="component" value="Unassembled WGS sequence"/>
</dbReference>
<gene>
    <name evidence="2" type="ORF">H5R63_01120</name>
    <name evidence="1" type="ORF">H5R64_05240</name>
</gene>
<comment type="caution">
    <text evidence="2">The sequence shown here is derived from an EMBL/GenBank/DDBJ whole genome shotgun (WGS) entry which is preliminary data.</text>
</comment>
<keyword evidence="4" id="KW-1185">Reference proteome</keyword>
<organism evidence="2 3">
    <name type="scientific">Limosilactobacillus fastidiosus</name>
    <dbReference type="NCBI Taxonomy" id="2759855"/>
    <lineage>
        <taxon>Bacteria</taxon>
        <taxon>Bacillati</taxon>
        <taxon>Bacillota</taxon>
        <taxon>Bacilli</taxon>
        <taxon>Lactobacillales</taxon>
        <taxon>Lactobacillaceae</taxon>
        <taxon>Limosilactobacillus</taxon>
    </lineage>
</organism>
<sequence length="51" mass="5851">MITPRKNTGIRMPITLDKKLTDLADKKGLTKNALMIQILSSYFDKKRNEVT</sequence>
<dbReference type="SUPFAM" id="SSF47598">
    <property type="entry name" value="Ribbon-helix-helix"/>
    <property type="match status" value="1"/>
</dbReference>
<dbReference type="AlphaFoldDB" id="A0A7W3TY87"/>
<dbReference type="InterPro" id="IPR010985">
    <property type="entry name" value="Ribbon_hlx_hlx"/>
</dbReference>
<evidence type="ECO:0000313" key="1">
    <source>
        <dbReference type="EMBL" id="MBB1063167.1"/>
    </source>
</evidence>
<dbReference type="RefSeq" id="WP_182580244.1">
    <property type="nucleotide sequence ID" value="NZ_JACIUY010000042.1"/>
</dbReference>
<dbReference type="EMBL" id="JACIUY010000042">
    <property type="protein sequence ID" value="MBB1085417.1"/>
    <property type="molecule type" value="Genomic_DNA"/>
</dbReference>